<keyword evidence="8" id="KW-1185">Reference proteome</keyword>
<keyword evidence="3 6" id="KW-0812">Transmembrane</keyword>
<comment type="subcellular location">
    <subcellularLocation>
        <location evidence="1">Cell membrane</location>
    </subcellularLocation>
</comment>
<dbReference type="InterPro" id="IPR022781">
    <property type="entry name" value="Flagellar_biosynth_FliO"/>
</dbReference>
<evidence type="ECO:0000313" key="7">
    <source>
        <dbReference type="EMBL" id="NYZ62094.1"/>
    </source>
</evidence>
<keyword evidence="7" id="KW-0966">Cell projection</keyword>
<keyword evidence="2" id="KW-1003">Cell membrane</keyword>
<organism evidence="7 8">
    <name type="scientific">Luteimonas deserti</name>
    <dbReference type="NCBI Taxonomy" id="2752306"/>
    <lineage>
        <taxon>Bacteria</taxon>
        <taxon>Pseudomonadati</taxon>
        <taxon>Pseudomonadota</taxon>
        <taxon>Gammaproteobacteria</taxon>
        <taxon>Lysobacterales</taxon>
        <taxon>Lysobacteraceae</taxon>
        <taxon>Luteimonas</taxon>
    </lineage>
</organism>
<keyword evidence="4 6" id="KW-1133">Transmembrane helix</keyword>
<evidence type="ECO:0000256" key="5">
    <source>
        <dbReference type="ARBA" id="ARBA00023136"/>
    </source>
</evidence>
<dbReference type="Proteomes" id="UP000589896">
    <property type="component" value="Unassembled WGS sequence"/>
</dbReference>
<evidence type="ECO:0000313" key="8">
    <source>
        <dbReference type="Proteomes" id="UP000589896"/>
    </source>
</evidence>
<keyword evidence="7" id="KW-0282">Flagellum</keyword>
<evidence type="ECO:0000256" key="4">
    <source>
        <dbReference type="ARBA" id="ARBA00022989"/>
    </source>
</evidence>
<proteinExistence type="predicted"/>
<keyword evidence="7" id="KW-0969">Cilium</keyword>
<evidence type="ECO:0000256" key="3">
    <source>
        <dbReference type="ARBA" id="ARBA00022692"/>
    </source>
</evidence>
<accession>A0A7Z0QNX2</accession>
<dbReference type="RefSeq" id="WP_180544309.1">
    <property type="nucleotide sequence ID" value="NZ_JACCJZ010000010.1"/>
</dbReference>
<evidence type="ECO:0000256" key="2">
    <source>
        <dbReference type="ARBA" id="ARBA00022475"/>
    </source>
</evidence>
<gene>
    <name evidence="7" type="ORF">H0E82_04855</name>
</gene>
<keyword evidence="5 6" id="KW-0472">Membrane</keyword>
<evidence type="ECO:0000256" key="1">
    <source>
        <dbReference type="ARBA" id="ARBA00004236"/>
    </source>
</evidence>
<dbReference type="EMBL" id="JACCJZ010000010">
    <property type="protein sequence ID" value="NYZ62094.1"/>
    <property type="molecule type" value="Genomic_DNA"/>
</dbReference>
<feature type="transmembrane region" description="Helical" evidence="6">
    <location>
        <begin position="56"/>
        <end position="77"/>
    </location>
</feature>
<dbReference type="Pfam" id="PF04347">
    <property type="entry name" value="FliO"/>
    <property type="match status" value="1"/>
</dbReference>
<evidence type="ECO:0000256" key="6">
    <source>
        <dbReference type="SAM" id="Phobius"/>
    </source>
</evidence>
<sequence length="157" mass="16256">MNPAFSAAHRPARSAAVRRPRVLALAPLLACLVDAHASTAAPAPAVVGGDSFVGEMFAILVPLVLIIAGLIFLLRLVRRRYGLSGSDTPLSVLQILPVGPRERVVLVKARGGRVFAIGVGAQSVTFITDLDIGDVAPEHISGADLAPPGTANIDANR</sequence>
<comment type="caution">
    <text evidence="7">The sequence shown here is derived from an EMBL/GenBank/DDBJ whole genome shotgun (WGS) entry which is preliminary data.</text>
</comment>
<dbReference type="AlphaFoldDB" id="A0A7Z0QNX2"/>
<reference evidence="7 8" key="1">
    <citation type="submission" date="2020-07" db="EMBL/GenBank/DDBJ databases">
        <title>isolation of Luteimonas sp. SJ-16.</title>
        <authorList>
            <person name="Huang X.-X."/>
            <person name="Xu L."/>
            <person name="Sun J.-Q."/>
        </authorList>
    </citation>
    <scope>NUCLEOTIDE SEQUENCE [LARGE SCALE GENOMIC DNA]</scope>
    <source>
        <strain evidence="7 8">SJ-16</strain>
    </source>
</reference>
<protein>
    <submittedName>
        <fullName evidence="7">Flagellar biosynthetic protein FliO</fullName>
    </submittedName>
</protein>
<name>A0A7Z0QNX2_9GAMM</name>
<dbReference type="GO" id="GO:0044781">
    <property type="term" value="P:bacterial-type flagellum organization"/>
    <property type="evidence" value="ECO:0007669"/>
    <property type="project" value="InterPro"/>
</dbReference>
<dbReference type="GO" id="GO:0016020">
    <property type="term" value="C:membrane"/>
    <property type="evidence" value="ECO:0007669"/>
    <property type="project" value="InterPro"/>
</dbReference>